<organism evidence="16 17">
    <name type="scientific">Zygosaccharomyces rouxii</name>
    <dbReference type="NCBI Taxonomy" id="4956"/>
    <lineage>
        <taxon>Eukaryota</taxon>
        <taxon>Fungi</taxon>
        <taxon>Dikarya</taxon>
        <taxon>Ascomycota</taxon>
        <taxon>Saccharomycotina</taxon>
        <taxon>Saccharomycetes</taxon>
        <taxon>Saccharomycetales</taxon>
        <taxon>Saccharomycetaceae</taxon>
        <taxon>Zygosaccharomyces</taxon>
    </lineage>
</organism>
<keyword evidence="6 14" id="KW-0812">Transmembrane</keyword>
<dbReference type="Pfam" id="PF00565">
    <property type="entry name" value="SNase"/>
    <property type="match status" value="1"/>
</dbReference>
<evidence type="ECO:0000256" key="13">
    <source>
        <dbReference type="ARBA" id="ARBA00023136"/>
    </source>
</evidence>
<dbReference type="OrthoDB" id="430293at2759"/>
<feature type="transmembrane region" description="Helical" evidence="14">
    <location>
        <begin position="15"/>
        <end position="37"/>
    </location>
</feature>
<keyword evidence="13 14" id="KW-0472">Membrane</keyword>
<evidence type="ECO:0000256" key="8">
    <source>
        <dbReference type="ARBA" id="ARBA00022723"/>
    </source>
</evidence>
<evidence type="ECO:0000256" key="3">
    <source>
        <dbReference type="ARBA" id="ARBA00005435"/>
    </source>
</evidence>
<proteinExistence type="inferred from homology"/>
<dbReference type="EMBL" id="BDGX01000030">
    <property type="protein sequence ID" value="GAV50921.1"/>
    <property type="molecule type" value="Genomic_DNA"/>
</dbReference>
<evidence type="ECO:0000256" key="6">
    <source>
        <dbReference type="ARBA" id="ARBA00022692"/>
    </source>
</evidence>
<reference evidence="16 17" key="1">
    <citation type="submission" date="2016-08" db="EMBL/GenBank/DDBJ databases">
        <title>Draft genome sequence of allopolyploid Zygosaccharomyces rouxii.</title>
        <authorList>
            <person name="Watanabe J."/>
            <person name="Uehara K."/>
            <person name="Mogi Y."/>
            <person name="Tsukioka Y."/>
        </authorList>
    </citation>
    <scope>NUCLEOTIDE SEQUENCE [LARGE SCALE GENOMIC DNA]</scope>
    <source>
        <strain evidence="16 17">NBRC 110957</strain>
    </source>
</reference>
<evidence type="ECO:0000256" key="2">
    <source>
        <dbReference type="ARBA" id="ARBA00004173"/>
    </source>
</evidence>
<dbReference type="PROSITE" id="PS50830">
    <property type="entry name" value="TNASE_3"/>
    <property type="match status" value="1"/>
</dbReference>
<evidence type="ECO:0000313" key="16">
    <source>
        <dbReference type="EMBL" id="GAV50921.1"/>
    </source>
</evidence>
<evidence type="ECO:0000256" key="9">
    <source>
        <dbReference type="ARBA" id="ARBA00022759"/>
    </source>
</evidence>
<dbReference type="eggNOG" id="ENOG502S1U4">
    <property type="taxonomic scope" value="Eukaryota"/>
</dbReference>
<dbReference type="SMART" id="SM00318">
    <property type="entry name" value="SNc"/>
    <property type="match status" value="1"/>
</dbReference>
<keyword evidence="9" id="KW-0255">Endonuclease</keyword>
<evidence type="ECO:0000256" key="11">
    <source>
        <dbReference type="ARBA" id="ARBA00022837"/>
    </source>
</evidence>
<evidence type="ECO:0000256" key="4">
    <source>
        <dbReference type="ARBA" id="ARBA00013404"/>
    </source>
</evidence>
<gene>
    <name evidence="16" type="ORF">ZYGR_0AD01040</name>
</gene>
<sequence length="276" mass="31725">MGDNRNLPVTQPNSINFNVVILSIFFSGSFIGAWAFFNRFLKQYTKATEIPQNVFRKRWLFGKVTAVGDGDNFHFFHAPGGLIAGWGWLRPLPELNKSDPPISSSKVGSSVPIHRRIFDSIFGRNKTRTAYSNYFLGLPVPYKNKRNLPTISIRICGVDAPERAHFGNPAQPFSEEALIWLRHTLIGKCVWIKPLAVDQYNRCVAKVEYWTWTGWKNVSLEMVKQGLAVVYESKTSAEFDGEEDKYRFHEMAAKARRRGIWSQKQFETPGEYKRRI</sequence>
<evidence type="ECO:0000256" key="14">
    <source>
        <dbReference type="SAM" id="Phobius"/>
    </source>
</evidence>
<dbReference type="GO" id="GO:0016787">
    <property type="term" value="F:hydrolase activity"/>
    <property type="evidence" value="ECO:0007669"/>
    <property type="project" value="UniProtKB-KW"/>
</dbReference>
<evidence type="ECO:0000256" key="12">
    <source>
        <dbReference type="ARBA" id="ARBA00022989"/>
    </source>
</evidence>
<keyword evidence="12 14" id="KW-1133">Transmembrane helix</keyword>
<dbReference type="GO" id="GO:0046872">
    <property type="term" value="F:metal ion binding"/>
    <property type="evidence" value="ECO:0007669"/>
    <property type="project" value="UniProtKB-KW"/>
</dbReference>
<evidence type="ECO:0000259" key="15">
    <source>
        <dbReference type="PROSITE" id="PS50830"/>
    </source>
</evidence>
<dbReference type="Proteomes" id="UP000187013">
    <property type="component" value="Unassembled WGS sequence"/>
</dbReference>
<keyword evidence="7" id="KW-0540">Nuclease</keyword>
<evidence type="ECO:0000256" key="10">
    <source>
        <dbReference type="ARBA" id="ARBA00022801"/>
    </source>
</evidence>
<keyword evidence="10" id="KW-0378">Hydrolase</keyword>
<evidence type="ECO:0000256" key="5">
    <source>
        <dbReference type="ARBA" id="ARBA00014651"/>
    </source>
</evidence>
<evidence type="ECO:0000256" key="7">
    <source>
        <dbReference type="ARBA" id="ARBA00022722"/>
    </source>
</evidence>
<dbReference type="GO" id="GO:0004519">
    <property type="term" value="F:endonuclease activity"/>
    <property type="evidence" value="ECO:0007669"/>
    <property type="project" value="UniProtKB-KW"/>
</dbReference>
<comment type="caution">
    <text evidence="16">The sequence shown here is derived from an EMBL/GenBank/DDBJ whole genome shotgun (WGS) entry which is preliminary data.</text>
</comment>
<comment type="similarity">
    <text evidence="3">Belongs to the LCL3 family.</text>
</comment>
<name>A0A1Q3A5J4_ZYGRO</name>
<dbReference type="Gene3D" id="2.40.50.90">
    <property type="match status" value="1"/>
</dbReference>
<accession>A0A1Q3A5J4</accession>
<evidence type="ECO:0000313" key="17">
    <source>
        <dbReference type="Proteomes" id="UP000187013"/>
    </source>
</evidence>
<dbReference type="AlphaFoldDB" id="A0A1Q3A5J4"/>
<feature type="domain" description="TNase-like" evidence="15">
    <location>
        <begin position="58"/>
        <end position="263"/>
    </location>
</feature>
<keyword evidence="11" id="KW-0106">Calcium</keyword>
<evidence type="ECO:0000256" key="1">
    <source>
        <dbReference type="ARBA" id="ARBA00004167"/>
    </source>
</evidence>
<dbReference type="InterPro" id="IPR016071">
    <property type="entry name" value="Staphylococal_nuclease_OB-fold"/>
</dbReference>
<dbReference type="PANTHER" id="PTHR12302:SF3">
    <property type="entry name" value="SERINE_THREONINE-PROTEIN KINASE 31"/>
    <property type="match status" value="1"/>
</dbReference>
<keyword evidence="8" id="KW-0479">Metal-binding</keyword>
<dbReference type="SUPFAM" id="SSF50199">
    <property type="entry name" value="Staphylococcal nuclease"/>
    <property type="match status" value="1"/>
</dbReference>
<dbReference type="GO" id="GO:0005739">
    <property type="term" value="C:mitochondrion"/>
    <property type="evidence" value="ECO:0007669"/>
    <property type="project" value="UniProtKB-SubCell"/>
</dbReference>
<protein>
    <recommendedName>
        <fullName evidence="4">Probable endonuclease LCL3</fullName>
    </recommendedName>
    <alternativeName>
        <fullName evidence="5">Probable endonuclease lcl3</fullName>
    </alternativeName>
</protein>
<comment type="subcellular location">
    <subcellularLocation>
        <location evidence="1">Membrane</location>
        <topology evidence="1">Single-pass membrane protein</topology>
    </subcellularLocation>
    <subcellularLocation>
        <location evidence="2">Mitochondrion</location>
    </subcellularLocation>
</comment>
<dbReference type="PANTHER" id="PTHR12302">
    <property type="entry name" value="EBNA2 BINDING PROTEIN P100"/>
    <property type="match status" value="1"/>
</dbReference>
<dbReference type="OMA" id="WAKVWRK"/>
<dbReference type="GO" id="GO:0016020">
    <property type="term" value="C:membrane"/>
    <property type="evidence" value="ECO:0007669"/>
    <property type="project" value="UniProtKB-SubCell"/>
</dbReference>
<dbReference type="InterPro" id="IPR035437">
    <property type="entry name" value="SNase_OB-fold_sf"/>
</dbReference>